<dbReference type="Proteomes" id="UP000654123">
    <property type="component" value="Unassembled WGS sequence"/>
</dbReference>
<accession>A0A918EMD9</accession>
<protein>
    <submittedName>
        <fullName evidence="1">Uncharacterized protein</fullName>
    </submittedName>
</protein>
<comment type="caution">
    <text evidence="1">The sequence shown here is derived from an EMBL/GenBank/DDBJ whole genome shotgun (WGS) entry which is preliminary data.</text>
</comment>
<name>A0A918EMD9_9ACTN</name>
<gene>
    <name evidence="1" type="ORF">GCM10010249_31290</name>
</gene>
<reference evidence="1" key="1">
    <citation type="journal article" date="2014" name="Int. J. Syst. Evol. Microbiol.">
        <title>Complete genome sequence of Corynebacterium casei LMG S-19264T (=DSM 44701T), isolated from a smear-ripened cheese.</title>
        <authorList>
            <consortium name="US DOE Joint Genome Institute (JGI-PGF)"/>
            <person name="Walter F."/>
            <person name="Albersmeier A."/>
            <person name="Kalinowski J."/>
            <person name="Ruckert C."/>
        </authorList>
    </citation>
    <scope>NUCLEOTIDE SEQUENCE</scope>
    <source>
        <strain evidence="1">JCM 4335</strain>
    </source>
</reference>
<reference evidence="1" key="2">
    <citation type="submission" date="2020-09" db="EMBL/GenBank/DDBJ databases">
        <authorList>
            <person name="Sun Q."/>
            <person name="Ohkuma M."/>
        </authorList>
    </citation>
    <scope>NUCLEOTIDE SEQUENCE</scope>
    <source>
        <strain evidence="1">JCM 4335</strain>
    </source>
</reference>
<evidence type="ECO:0000313" key="2">
    <source>
        <dbReference type="Proteomes" id="UP000654123"/>
    </source>
</evidence>
<dbReference type="EMBL" id="BMSV01000006">
    <property type="protein sequence ID" value="GGQ10598.1"/>
    <property type="molecule type" value="Genomic_DNA"/>
</dbReference>
<dbReference type="AlphaFoldDB" id="A0A918EMD9"/>
<organism evidence="1 2">
    <name type="scientific">Streptomyces roseolilacinus</name>
    <dbReference type="NCBI Taxonomy" id="66904"/>
    <lineage>
        <taxon>Bacteria</taxon>
        <taxon>Bacillati</taxon>
        <taxon>Actinomycetota</taxon>
        <taxon>Actinomycetes</taxon>
        <taxon>Kitasatosporales</taxon>
        <taxon>Streptomycetaceae</taxon>
        <taxon>Streptomyces</taxon>
    </lineage>
</organism>
<proteinExistence type="predicted"/>
<evidence type="ECO:0000313" key="1">
    <source>
        <dbReference type="EMBL" id="GGQ10598.1"/>
    </source>
</evidence>
<sequence>MTRPVEPVHDAATPVRRTDDPLFGSVSVVLDVAAGVVDVRGDTVPRVVVRRAEGVTDVDDHVPVGTRDGALLSLSVDGRAVPIRPGKGRLTRRSFRVDVSCEGVVYRLVPDSLAGSRLLRGGEPIGRLSSDGDGAVSAEWRDGVRVRAVEAALGYALAAAFGTGAQPMWMLALEALGDLLPN</sequence>
<keyword evidence="2" id="KW-1185">Reference proteome</keyword>